<dbReference type="SUPFAM" id="SSF53756">
    <property type="entry name" value="UDP-Glycosyltransferase/glycogen phosphorylase"/>
    <property type="match status" value="1"/>
</dbReference>
<evidence type="ECO:0000259" key="4">
    <source>
        <dbReference type="Pfam" id="PF13439"/>
    </source>
</evidence>
<dbReference type="Pfam" id="PF00534">
    <property type="entry name" value="Glycos_transf_1"/>
    <property type="match status" value="1"/>
</dbReference>
<comment type="caution">
    <text evidence="5">The sequence shown here is derived from an EMBL/GenBank/DDBJ whole genome shotgun (WGS) entry which is preliminary data.</text>
</comment>
<organism evidence="5 6">
    <name type="scientific">Candidatus Doudnabacteria bacterium RIFCSPLOWO2_02_FULL_48_13</name>
    <dbReference type="NCBI Taxonomy" id="1817845"/>
    <lineage>
        <taxon>Bacteria</taxon>
        <taxon>Candidatus Doudnaibacteriota</taxon>
    </lineage>
</organism>
<evidence type="ECO:0000313" key="6">
    <source>
        <dbReference type="Proteomes" id="UP000177235"/>
    </source>
</evidence>
<evidence type="ECO:0000259" key="3">
    <source>
        <dbReference type="Pfam" id="PF00534"/>
    </source>
</evidence>
<evidence type="ECO:0000313" key="5">
    <source>
        <dbReference type="EMBL" id="OGE99821.1"/>
    </source>
</evidence>
<dbReference type="Proteomes" id="UP000177235">
    <property type="component" value="Unassembled WGS sequence"/>
</dbReference>
<name>A0A1F5QC94_9BACT</name>
<keyword evidence="1" id="KW-0328">Glycosyltransferase</keyword>
<dbReference type="EMBL" id="MFFF01000013">
    <property type="protein sequence ID" value="OGE99821.1"/>
    <property type="molecule type" value="Genomic_DNA"/>
</dbReference>
<feature type="domain" description="Glycosyltransferase subfamily 4-like N-terminal" evidence="4">
    <location>
        <begin position="13"/>
        <end position="167"/>
    </location>
</feature>
<reference evidence="5 6" key="1">
    <citation type="journal article" date="2016" name="Nat. Commun.">
        <title>Thousands of microbial genomes shed light on interconnected biogeochemical processes in an aquifer system.</title>
        <authorList>
            <person name="Anantharaman K."/>
            <person name="Brown C.T."/>
            <person name="Hug L.A."/>
            <person name="Sharon I."/>
            <person name="Castelle C.J."/>
            <person name="Probst A.J."/>
            <person name="Thomas B.C."/>
            <person name="Singh A."/>
            <person name="Wilkins M.J."/>
            <person name="Karaoz U."/>
            <person name="Brodie E.L."/>
            <person name="Williams K.H."/>
            <person name="Hubbard S.S."/>
            <person name="Banfield J.F."/>
        </authorList>
    </citation>
    <scope>NUCLEOTIDE SEQUENCE [LARGE SCALE GENOMIC DNA]</scope>
</reference>
<keyword evidence="2" id="KW-0808">Transferase</keyword>
<dbReference type="PANTHER" id="PTHR12526:SF510">
    <property type="entry name" value="D-INOSITOL 3-PHOSPHATE GLYCOSYLTRANSFERASE"/>
    <property type="match status" value="1"/>
</dbReference>
<accession>A0A1F5QC94</accession>
<dbReference type="CDD" id="cd03801">
    <property type="entry name" value="GT4_PimA-like"/>
    <property type="match status" value="1"/>
</dbReference>
<dbReference type="PANTHER" id="PTHR12526">
    <property type="entry name" value="GLYCOSYLTRANSFERASE"/>
    <property type="match status" value="1"/>
</dbReference>
<dbReference type="InterPro" id="IPR001296">
    <property type="entry name" value="Glyco_trans_1"/>
</dbReference>
<dbReference type="Pfam" id="PF13439">
    <property type="entry name" value="Glyco_transf_4"/>
    <property type="match status" value="1"/>
</dbReference>
<feature type="domain" description="Glycosyl transferase family 1" evidence="3">
    <location>
        <begin position="177"/>
        <end position="310"/>
    </location>
</feature>
<evidence type="ECO:0000256" key="1">
    <source>
        <dbReference type="ARBA" id="ARBA00022676"/>
    </source>
</evidence>
<gene>
    <name evidence="5" type="ORF">A3J05_02430</name>
</gene>
<dbReference type="InterPro" id="IPR028098">
    <property type="entry name" value="Glyco_trans_4-like_N"/>
</dbReference>
<protein>
    <recommendedName>
        <fullName evidence="7">Glycosyl transferase family 1 domain-containing protein</fullName>
    </recommendedName>
</protein>
<proteinExistence type="predicted"/>
<sequence>MIFFFKFPLVPSFGGAEFHTLSLALEMRTRGQQTMLVTSDPYLFRLFEKHGLPRLRMFAGWEPTSKWSLLLWPATWLIAEFRLGKLIKHAPADSVFYCQSLTEKLVLLPQKCIFLEHKIPGRWLKWNPLKFWYLRRARTAKLVTVSQFAKQEFIKLEVPENNIEVVNPSLSVIARSEAPRQSQFTIGILGRLDPEKGVFGFLTSVIPHLPDAKVIIAGDGFEKKLIEQFIDENNLRSQIKLIGFIYDLGQFFFQISALVYPTKVPESYGIAAAEAIARGIPVVASNIGALPEIVKHGENGFLVERQEDWIKYLTLLQNR</sequence>
<evidence type="ECO:0000256" key="2">
    <source>
        <dbReference type="ARBA" id="ARBA00022679"/>
    </source>
</evidence>
<dbReference type="GO" id="GO:0016757">
    <property type="term" value="F:glycosyltransferase activity"/>
    <property type="evidence" value="ECO:0007669"/>
    <property type="project" value="UniProtKB-KW"/>
</dbReference>
<dbReference type="AlphaFoldDB" id="A0A1F5QC94"/>
<evidence type="ECO:0008006" key="7">
    <source>
        <dbReference type="Google" id="ProtNLM"/>
    </source>
</evidence>
<dbReference type="Gene3D" id="3.40.50.2000">
    <property type="entry name" value="Glycogen Phosphorylase B"/>
    <property type="match status" value="2"/>
</dbReference>